<dbReference type="GO" id="GO:0051287">
    <property type="term" value="F:NAD binding"/>
    <property type="evidence" value="ECO:0007669"/>
    <property type="project" value="InterPro"/>
</dbReference>
<evidence type="ECO:0000259" key="6">
    <source>
        <dbReference type="Pfam" id="PF00389"/>
    </source>
</evidence>
<accession>A0A926DFF4</accession>
<organism evidence="8 9">
    <name type="scientific">Feifania hominis</name>
    <dbReference type="NCBI Taxonomy" id="2763660"/>
    <lineage>
        <taxon>Bacteria</taxon>
        <taxon>Bacillati</taxon>
        <taxon>Bacillota</taxon>
        <taxon>Clostridia</taxon>
        <taxon>Eubacteriales</taxon>
        <taxon>Feifaniaceae</taxon>
        <taxon>Feifania</taxon>
    </lineage>
</organism>
<keyword evidence="3 5" id="KW-0560">Oxidoreductase</keyword>
<proteinExistence type="inferred from homology"/>
<dbReference type="SUPFAM" id="SSF52283">
    <property type="entry name" value="Formate/glycerate dehydrogenase catalytic domain-like"/>
    <property type="match status" value="1"/>
</dbReference>
<keyword evidence="2" id="KW-0028">Amino-acid biosynthesis</keyword>
<name>A0A926DFF4_9FIRM</name>
<dbReference type="SUPFAM" id="SSF51735">
    <property type="entry name" value="NAD(P)-binding Rossmann-fold domains"/>
    <property type="match status" value="1"/>
</dbReference>
<dbReference type="InterPro" id="IPR006139">
    <property type="entry name" value="D-isomer_2_OHA_DH_cat_dom"/>
</dbReference>
<reference evidence="8" key="1">
    <citation type="submission" date="2020-08" db="EMBL/GenBank/DDBJ databases">
        <title>Genome public.</title>
        <authorList>
            <person name="Liu C."/>
            <person name="Sun Q."/>
        </authorList>
    </citation>
    <scope>NUCLEOTIDE SEQUENCE</scope>
    <source>
        <strain evidence="8">BX7</strain>
    </source>
</reference>
<evidence type="ECO:0000256" key="1">
    <source>
        <dbReference type="ARBA" id="ARBA00005854"/>
    </source>
</evidence>
<dbReference type="EMBL" id="JACRSP010000002">
    <property type="protein sequence ID" value="MBC8536040.1"/>
    <property type="molecule type" value="Genomic_DNA"/>
</dbReference>
<evidence type="ECO:0000256" key="2">
    <source>
        <dbReference type="ARBA" id="ARBA00022605"/>
    </source>
</evidence>
<keyword evidence="9" id="KW-1185">Reference proteome</keyword>
<protein>
    <submittedName>
        <fullName evidence="8">Phosphoglycerate dehydrogenase</fullName>
    </submittedName>
</protein>
<gene>
    <name evidence="8" type="ORF">H8695_04965</name>
</gene>
<dbReference type="PROSITE" id="PS00670">
    <property type="entry name" value="D_2_HYDROXYACID_DH_2"/>
    <property type="match status" value="1"/>
</dbReference>
<dbReference type="Gene3D" id="3.40.50.720">
    <property type="entry name" value="NAD(P)-binding Rossmann-like Domain"/>
    <property type="match status" value="2"/>
</dbReference>
<dbReference type="RefSeq" id="WP_249299796.1">
    <property type="nucleotide sequence ID" value="NZ_JACRSP010000002.1"/>
</dbReference>
<dbReference type="InterPro" id="IPR029753">
    <property type="entry name" value="D-isomer_DH_CS"/>
</dbReference>
<dbReference type="InterPro" id="IPR029752">
    <property type="entry name" value="D-isomer_DH_CS1"/>
</dbReference>
<dbReference type="PANTHER" id="PTHR42789">
    <property type="entry name" value="D-ISOMER SPECIFIC 2-HYDROXYACID DEHYDROGENASE FAMILY PROTEIN (AFU_ORTHOLOGUE AFUA_6G10090)"/>
    <property type="match status" value="1"/>
</dbReference>
<evidence type="ECO:0000256" key="5">
    <source>
        <dbReference type="RuleBase" id="RU003719"/>
    </source>
</evidence>
<keyword evidence="4" id="KW-0520">NAD</keyword>
<comment type="caution">
    <text evidence="8">The sequence shown here is derived from an EMBL/GenBank/DDBJ whole genome shotgun (WGS) entry which is preliminary data.</text>
</comment>
<evidence type="ECO:0000259" key="7">
    <source>
        <dbReference type="Pfam" id="PF02826"/>
    </source>
</evidence>
<dbReference type="PANTHER" id="PTHR42789:SF1">
    <property type="entry name" value="D-ISOMER SPECIFIC 2-HYDROXYACID DEHYDROGENASE FAMILY PROTEIN (AFU_ORTHOLOGUE AFUA_6G10090)"/>
    <property type="match status" value="1"/>
</dbReference>
<dbReference type="CDD" id="cd12172">
    <property type="entry name" value="PGDH_like_2"/>
    <property type="match status" value="1"/>
</dbReference>
<dbReference type="Proteomes" id="UP000620366">
    <property type="component" value="Unassembled WGS sequence"/>
</dbReference>
<dbReference type="Pfam" id="PF02826">
    <property type="entry name" value="2-Hacid_dh_C"/>
    <property type="match status" value="1"/>
</dbReference>
<comment type="similarity">
    <text evidence="1 5">Belongs to the D-isomer specific 2-hydroxyacid dehydrogenase family.</text>
</comment>
<evidence type="ECO:0000256" key="3">
    <source>
        <dbReference type="ARBA" id="ARBA00023002"/>
    </source>
</evidence>
<sequence>MKILVTPRSFARGDDRPLALLHEAGCEVVRNPFGAIMTKEQMCQAIRDCDGVIIGVDPLDREVIEAAPKLKAIAKYGVGVDNIDLDYAEARAIRVSVTRGANSNSVADYTFSLLLAAARGVPMADARCRRHRWERVQGVDVFQKTIGILGLGAIGRGVAARARGFDMRVLAYDLYWDEEYAQKQGITYAPPERIYAEADFITLHLPLTPETEHMVDAAAFESMKPTAVLVNTARGGLVDEAALVAALQSGRIFAAGVDVFCEEPPANPALYELENLVMSAHCAAASPSAAAQMSLFAAQNLLRDLNVRNLVHS</sequence>
<feature type="domain" description="D-isomer specific 2-hydroxyacid dehydrogenase catalytic" evidence="6">
    <location>
        <begin position="19"/>
        <end position="302"/>
    </location>
</feature>
<evidence type="ECO:0000256" key="4">
    <source>
        <dbReference type="ARBA" id="ARBA00023027"/>
    </source>
</evidence>
<evidence type="ECO:0000313" key="8">
    <source>
        <dbReference type="EMBL" id="MBC8536040.1"/>
    </source>
</evidence>
<dbReference type="GO" id="GO:0016616">
    <property type="term" value="F:oxidoreductase activity, acting on the CH-OH group of donors, NAD or NADP as acceptor"/>
    <property type="evidence" value="ECO:0007669"/>
    <property type="project" value="InterPro"/>
</dbReference>
<evidence type="ECO:0000313" key="9">
    <source>
        <dbReference type="Proteomes" id="UP000620366"/>
    </source>
</evidence>
<dbReference type="PROSITE" id="PS00065">
    <property type="entry name" value="D_2_HYDROXYACID_DH_1"/>
    <property type="match status" value="1"/>
</dbReference>
<dbReference type="AlphaFoldDB" id="A0A926DFF4"/>
<feature type="domain" description="D-isomer specific 2-hydroxyacid dehydrogenase NAD-binding" evidence="7">
    <location>
        <begin position="111"/>
        <end position="283"/>
    </location>
</feature>
<dbReference type="FunFam" id="3.40.50.720:FF:000203">
    <property type="entry name" value="D-3-phosphoglycerate dehydrogenase (SerA)"/>
    <property type="match status" value="1"/>
</dbReference>
<dbReference type="InterPro" id="IPR036291">
    <property type="entry name" value="NAD(P)-bd_dom_sf"/>
</dbReference>
<dbReference type="InterPro" id="IPR006140">
    <property type="entry name" value="D-isomer_DH_NAD-bd"/>
</dbReference>
<dbReference type="Pfam" id="PF00389">
    <property type="entry name" value="2-Hacid_dh"/>
    <property type="match status" value="1"/>
</dbReference>
<dbReference type="PROSITE" id="PS00671">
    <property type="entry name" value="D_2_HYDROXYACID_DH_3"/>
    <property type="match status" value="1"/>
</dbReference>
<dbReference type="InterPro" id="IPR050857">
    <property type="entry name" value="D-2-hydroxyacid_DH"/>
</dbReference>
<dbReference type="GO" id="GO:0008652">
    <property type="term" value="P:amino acid biosynthetic process"/>
    <property type="evidence" value="ECO:0007669"/>
    <property type="project" value="UniProtKB-KW"/>
</dbReference>